<evidence type="ECO:0000313" key="3">
    <source>
        <dbReference type="Proteomes" id="UP000271162"/>
    </source>
</evidence>
<evidence type="ECO:0000313" key="4">
    <source>
        <dbReference type="WBParaSite" id="NBR_0000971701-mRNA-1"/>
    </source>
</evidence>
<proteinExistence type="predicted"/>
<reference evidence="4" key="1">
    <citation type="submission" date="2017-02" db="UniProtKB">
        <authorList>
            <consortium name="WormBaseParasite"/>
        </authorList>
    </citation>
    <scope>IDENTIFICATION</scope>
</reference>
<reference evidence="2 3" key="2">
    <citation type="submission" date="2018-11" db="EMBL/GenBank/DDBJ databases">
        <authorList>
            <consortium name="Pathogen Informatics"/>
        </authorList>
    </citation>
    <scope>NUCLEOTIDE SEQUENCE [LARGE SCALE GENOMIC DNA]</scope>
</reference>
<dbReference type="WBParaSite" id="NBR_0000971701-mRNA-1">
    <property type="protein sequence ID" value="NBR_0000971701-mRNA-1"/>
    <property type="gene ID" value="NBR_0000971701"/>
</dbReference>
<feature type="region of interest" description="Disordered" evidence="1">
    <location>
        <begin position="118"/>
        <end position="145"/>
    </location>
</feature>
<feature type="region of interest" description="Disordered" evidence="1">
    <location>
        <begin position="154"/>
        <end position="173"/>
    </location>
</feature>
<dbReference type="AlphaFoldDB" id="A0A0N4Y223"/>
<keyword evidence="3" id="KW-1185">Reference proteome</keyword>
<dbReference type="Proteomes" id="UP000271162">
    <property type="component" value="Unassembled WGS sequence"/>
</dbReference>
<feature type="region of interest" description="Disordered" evidence="1">
    <location>
        <begin position="48"/>
        <end position="78"/>
    </location>
</feature>
<evidence type="ECO:0000256" key="1">
    <source>
        <dbReference type="SAM" id="MobiDB-lite"/>
    </source>
</evidence>
<name>A0A0N4Y223_NIPBR</name>
<accession>A0A0N4Y223</accession>
<sequence length="314" mass="35921">MRSSSRRSHFHHSRRVNPRIQLLTNCLENTYYLDDEIPERRLSVVAEGPSDDSANMRASHCSKSGVPSTEGEQEEQDDDDFILLTIVQPKVKTAEIVVQDEIRISTLQERRRPKLSMFPGLKHYSTPKHYSKNTLQSESSHVHQRNIPEIRLSSPAEEDECHAEDSQKNNNDSGVARLEVPLHSRPSCKHSQRLLPRESVSMDDCSNFFKSSLGLHRKSISLCACSTVPRTSRKLSKTIKALCASEGFMVPRMSRPSIHLAVEDFEKITRRFSKEQVKSVLFSPRGQIAIYRLTNERFFNVNELVHKLHAIFSL</sequence>
<evidence type="ECO:0000313" key="2">
    <source>
        <dbReference type="EMBL" id="VDL73307.1"/>
    </source>
</evidence>
<protein>
    <submittedName>
        <fullName evidence="4">SH2 domain-containing protein</fullName>
    </submittedName>
</protein>
<dbReference type="EMBL" id="UYSL01020184">
    <property type="protein sequence ID" value="VDL73307.1"/>
    <property type="molecule type" value="Genomic_DNA"/>
</dbReference>
<organism evidence="4">
    <name type="scientific">Nippostrongylus brasiliensis</name>
    <name type="common">Rat hookworm</name>
    <dbReference type="NCBI Taxonomy" id="27835"/>
    <lineage>
        <taxon>Eukaryota</taxon>
        <taxon>Metazoa</taxon>
        <taxon>Ecdysozoa</taxon>
        <taxon>Nematoda</taxon>
        <taxon>Chromadorea</taxon>
        <taxon>Rhabditida</taxon>
        <taxon>Rhabditina</taxon>
        <taxon>Rhabditomorpha</taxon>
        <taxon>Strongyloidea</taxon>
        <taxon>Heligmosomidae</taxon>
        <taxon>Nippostrongylus</taxon>
    </lineage>
</organism>
<gene>
    <name evidence="2" type="ORF">NBR_LOCUS9718</name>
</gene>